<organism evidence="12 13">
    <name type="scientific">Ambispora leptoticha</name>
    <dbReference type="NCBI Taxonomy" id="144679"/>
    <lineage>
        <taxon>Eukaryota</taxon>
        <taxon>Fungi</taxon>
        <taxon>Fungi incertae sedis</taxon>
        <taxon>Mucoromycota</taxon>
        <taxon>Glomeromycotina</taxon>
        <taxon>Glomeromycetes</taxon>
        <taxon>Archaeosporales</taxon>
        <taxon>Ambisporaceae</taxon>
        <taxon>Ambispora</taxon>
    </lineage>
</organism>
<keyword evidence="3" id="KW-0228">DNA excision</keyword>
<evidence type="ECO:0000256" key="1">
    <source>
        <dbReference type="ARBA" id="ARBA00004496"/>
    </source>
</evidence>
<dbReference type="SMART" id="SM00487">
    <property type="entry name" value="DEXDc"/>
    <property type="match status" value="1"/>
</dbReference>
<keyword evidence="8" id="KW-0175">Coiled coil</keyword>
<dbReference type="GO" id="GO:0005524">
    <property type="term" value="F:ATP binding"/>
    <property type="evidence" value="ECO:0007669"/>
    <property type="project" value="InterPro"/>
</dbReference>
<feature type="coiled-coil region" evidence="8">
    <location>
        <begin position="555"/>
        <end position="582"/>
    </location>
</feature>
<dbReference type="PANTHER" id="PTHR24029:SF0">
    <property type="entry name" value="UVRABC SYSTEM PROTEIN B"/>
    <property type="match status" value="1"/>
</dbReference>
<evidence type="ECO:0000256" key="6">
    <source>
        <dbReference type="ARBA" id="ARBA00026033"/>
    </source>
</evidence>
<sequence length="1240" mass="143533">MPKGDQPNAIKEIVESIRQGQKEQVLLGATGTGKTFTMANIIQQTQKPTLILAHNKTLAMQIYQEMQGFFPHNRVEYYVSYFDYYQPEAYKPATDMYIGKKVQRNASIAKMRLKTLNSLVTNRHVIVVASVAAIYGCFNPVSYRKVVIHLEKGQEIDKDLLREKLLLLGYKNDKKINPGNCLIKEDKISFIQDYVGEEGEELAEILAKIERELTEQKEYFYQEGKFLEAERLEKRVQEDLFNLREMGFCPGIENYSRYFDGRNEGETPFVLLDYFPKDFLTIIDESHITIPQVKAMYNTDRRRKETLAKYGFRLPSALDNRPLSQAEFFEKINFSLYVSATPGNFELEKVNYRPVEQIIRPTGLLDPQIEVRTTRNQIADIMEEIKEKTHRGGKILIYALTIAMSEDIASYLREREIRVVYLHSRLEIFERYQAITSLRRGVYDVIVGINLLKEGIDLPEVSLVCILDADKPGFLRDTRSLIQIIGRASRNSNGKVILYADEITSNMHGAIEETNRRRQIQEQHNYQNNITPQTVEKPVKDIALDPLIALLVEKAQKGEMKEKELEKLMKDLRRKMKKSTREFKFDQAIAFRNALLDLEKISKIDELLPKQAKLKKHLDDIKQALVNYETSKDYVQDYLKIVEGLQISNWENLPIFTPYEVDQKTGKGKNTDTIYSLQACLFGTLENSIQRLVETYRERLIKLETLKKLTELKKLQEVKHLNSLFGRAQVRLKEKVLYLMAFNGLLGEEELLVFQQYSDFNEVVNELVSIEARKKLVGRKAGEDWGKKERKIFLLEKDYIKLEAELAKEDLKERDNQLDLIKSENQEIATNLATEQKKTAVLEGQIKENQEKDFLISENESLRDELEEGLKLKNELMNQIAAVEKNYQTEQAEIEELFTQISIGYEQEIKTAKNEQTKLELVISRLTKEKNEAAHKIEKLVQDNQQLSTELSEKQTQEELSRIKIKLTQTLTDLKQQSKKLSKQTKNSHKLARARIRISAAKEKISQLEQSQQQQENLLNHQAQDLSTKTATIAKKTAYINKQQQKIAELKNKATELKQELDQFEANQAEADQRITELEELGIKNERDTAEANFQNEQATHAHTSAQLKQANVDLVNEKNRADNLQKQIDTHTCFCPNSCCLNGDYNHLKIQNQEQKQKITELETEIRKLKDQPPIQPDNTETVNLSAIIQAKNQIIQQLEAKLQEQPKEIIKEVESGEIIRGLQSKIKEKEQTLTQFRA</sequence>
<dbReference type="SMART" id="SM00490">
    <property type="entry name" value="HELICc"/>
    <property type="match status" value="1"/>
</dbReference>
<proteinExistence type="inferred from homology"/>
<evidence type="ECO:0000256" key="3">
    <source>
        <dbReference type="ARBA" id="ARBA00022769"/>
    </source>
</evidence>
<dbReference type="Proteomes" id="UP000789508">
    <property type="component" value="Unassembled WGS sequence"/>
</dbReference>
<dbReference type="GO" id="GO:0005737">
    <property type="term" value="C:cytoplasm"/>
    <property type="evidence" value="ECO:0007669"/>
    <property type="project" value="UniProtKB-SubCell"/>
</dbReference>
<dbReference type="GO" id="GO:0016887">
    <property type="term" value="F:ATP hydrolysis activity"/>
    <property type="evidence" value="ECO:0007669"/>
    <property type="project" value="InterPro"/>
</dbReference>
<dbReference type="GO" id="GO:0009380">
    <property type="term" value="C:excinuclease repair complex"/>
    <property type="evidence" value="ECO:0007669"/>
    <property type="project" value="InterPro"/>
</dbReference>
<feature type="domain" description="UVR" evidence="9">
    <location>
        <begin position="566"/>
        <end position="601"/>
    </location>
</feature>
<evidence type="ECO:0000256" key="2">
    <source>
        <dbReference type="ARBA" id="ARBA00008533"/>
    </source>
</evidence>
<evidence type="ECO:0000259" key="10">
    <source>
        <dbReference type="PROSITE" id="PS51192"/>
    </source>
</evidence>
<gene>
    <name evidence="12" type="ORF">ALEPTO_LOCUS7990</name>
</gene>
<comment type="similarity">
    <text evidence="2">Belongs to the UvrB family.</text>
</comment>
<keyword evidence="4" id="KW-0347">Helicase</keyword>
<dbReference type="SUPFAM" id="SSF52540">
    <property type="entry name" value="P-loop containing nucleoside triphosphate hydrolases"/>
    <property type="match status" value="2"/>
</dbReference>
<keyword evidence="4" id="KW-0378">Hydrolase</keyword>
<dbReference type="GO" id="GO:0003677">
    <property type="term" value="F:DNA binding"/>
    <property type="evidence" value="ECO:0007669"/>
    <property type="project" value="InterPro"/>
</dbReference>
<evidence type="ECO:0000313" key="12">
    <source>
        <dbReference type="EMBL" id="CAG8597610.1"/>
    </source>
</evidence>
<dbReference type="Pfam" id="PF00271">
    <property type="entry name" value="Helicase_C"/>
    <property type="match status" value="1"/>
</dbReference>
<evidence type="ECO:0000256" key="5">
    <source>
        <dbReference type="ARBA" id="ARBA00022881"/>
    </source>
</evidence>
<dbReference type="SUPFAM" id="SSF46600">
    <property type="entry name" value="C-terminal UvrC-binding domain of UvrB"/>
    <property type="match status" value="1"/>
</dbReference>
<dbReference type="InterPro" id="IPR014001">
    <property type="entry name" value="Helicase_ATP-bd"/>
</dbReference>
<dbReference type="PROSITE" id="PS50151">
    <property type="entry name" value="UVR"/>
    <property type="match status" value="1"/>
</dbReference>
<comment type="caution">
    <text evidence="12">The sequence shown here is derived from an EMBL/GenBank/DDBJ whole genome shotgun (WGS) entry which is preliminary data.</text>
</comment>
<name>A0A9N9GCY2_9GLOM</name>
<feature type="domain" description="Helicase ATP-binding" evidence="10">
    <location>
        <begin position="15"/>
        <end position="99"/>
    </location>
</feature>
<feature type="domain" description="Helicase C-terminal" evidence="11">
    <location>
        <begin position="377"/>
        <end position="543"/>
    </location>
</feature>
<reference evidence="12" key="1">
    <citation type="submission" date="2021-06" db="EMBL/GenBank/DDBJ databases">
        <authorList>
            <person name="Kallberg Y."/>
            <person name="Tangrot J."/>
            <person name="Rosling A."/>
        </authorList>
    </citation>
    <scope>NUCLEOTIDE SEQUENCE</scope>
    <source>
        <strain evidence="12">FL130A</strain>
    </source>
</reference>
<evidence type="ECO:0000256" key="7">
    <source>
        <dbReference type="ARBA" id="ARBA00029504"/>
    </source>
</evidence>
<keyword evidence="4" id="KW-0547">Nucleotide-binding</keyword>
<dbReference type="InterPro" id="IPR001943">
    <property type="entry name" value="UVR_dom"/>
</dbReference>
<evidence type="ECO:0000256" key="4">
    <source>
        <dbReference type="ARBA" id="ARBA00022806"/>
    </source>
</evidence>
<dbReference type="InterPro" id="IPR024759">
    <property type="entry name" value="UvrB_YAD/RRR_dom"/>
</dbReference>
<evidence type="ECO:0000259" key="9">
    <source>
        <dbReference type="PROSITE" id="PS50151"/>
    </source>
</evidence>
<dbReference type="InterPro" id="IPR027417">
    <property type="entry name" value="P-loop_NTPase"/>
</dbReference>
<evidence type="ECO:0000259" key="11">
    <source>
        <dbReference type="PROSITE" id="PS51194"/>
    </source>
</evidence>
<dbReference type="Gene3D" id="3.40.50.300">
    <property type="entry name" value="P-loop containing nucleotide triphosphate hydrolases"/>
    <property type="match status" value="3"/>
</dbReference>
<dbReference type="AlphaFoldDB" id="A0A9N9GCY2"/>
<dbReference type="Pfam" id="PF04851">
    <property type="entry name" value="ResIII"/>
    <property type="match status" value="1"/>
</dbReference>
<comment type="subunit">
    <text evidence="6">Forms a heterotetramer with UvrA during the search for lesions. Interacts with UvrC in an incision complex.</text>
</comment>
<feature type="coiled-coil region" evidence="8">
    <location>
        <begin position="1108"/>
        <end position="1173"/>
    </location>
</feature>
<keyword evidence="5" id="KW-0227">DNA damage</keyword>
<dbReference type="InterPro" id="IPR006935">
    <property type="entry name" value="Helicase/UvrB_N"/>
</dbReference>
<keyword evidence="4" id="KW-0067">ATP-binding</keyword>
<keyword evidence="13" id="KW-1185">Reference proteome</keyword>
<accession>A0A9N9GCY2</accession>
<keyword evidence="5" id="KW-0234">DNA repair</keyword>
<dbReference type="OrthoDB" id="5408721at2759"/>
<dbReference type="CDD" id="cd17916">
    <property type="entry name" value="DEXHc_UvrB"/>
    <property type="match status" value="1"/>
</dbReference>
<evidence type="ECO:0000256" key="8">
    <source>
        <dbReference type="SAM" id="Coils"/>
    </source>
</evidence>
<dbReference type="PANTHER" id="PTHR24029">
    <property type="entry name" value="UVRABC SYSTEM PROTEIN B"/>
    <property type="match status" value="1"/>
</dbReference>
<dbReference type="InterPro" id="IPR004807">
    <property type="entry name" value="UvrB"/>
</dbReference>
<dbReference type="GO" id="GO:0004518">
    <property type="term" value="F:nuclease activity"/>
    <property type="evidence" value="ECO:0007669"/>
    <property type="project" value="UniProtKB-KW"/>
</dbReference>
<dbReference type="InterPro" id="IPR001650">
    <property type="entry name" value="Helicase_C-like"/>
</dbReference>
<dbReference type="Pfam" id="PF12344">
    <property type="entry name" value="UvrB"/>
    <property type="match status" value="1"/>
</dbReference>
<keyword evidence="5" id="KW-0267">Excision nuclease</keyword>
<dbReference type="GO" id="GO:0004386">
    <property type="term" value="F:helicase activity"/>
    <property type="evidence" value="ECO:0007669"/>
    <property type="project" value="UniProtKB-KW"/>
</dbReference>
<comment type="subcellular location">
    <subcellularLocation>
        <location evidence="1">Cytoplasm</location>
    </subcellularLocation>
</comment>
<dbReference type="PROSITE" id="PS51194">
    <property type="entry name" value="HELICASE_CTER"/>
    <property type="match status" value="1"/>
</dbReference>
<dbReference type="EMBL" id="CAJVPS010004004">
    <property type="protein sequence ID" value="CAG8597610.1"/>
    <property type="molecule type" value="Genomic_DNA"/>
</dbReference>
<feature type="coiled-coil region" evidence="8">
    <location>
        <begin position="859"/>
        <end position="1081"/>
    </location>
</feature>
<dbReference type="InterPro" id="IPR036876">
    <property type="entry name" value="UVR_dom_sf"/>
</dbReference>
<dbReference type="PROSITE" id="PS51192">
    <property type="entry name" value="HELICASE_ATP_BIND_1"/>
    <property type="match status" value="1"/>
</dbReference>
<dbReference type="GO" id="GO:0006289">
    <property type="term" value="P:nucleotide-excision repair"/>
    <property type="evidence" value="ECO:0007669"/>
    <property type="project" value="InterPro"/>
</dbReference>
<protein>
    <recommendedName>
        <fullName evidence="7">UvrABC system protein B</fullName>
    </recommendedName>
</protein>
<evidence type="ECO:0000313" key="13">
    <source>
        <dbReference type="Proteomes" id="UP000789508"/>
    </source>
</evidence>
<feature type="non-terminal residue" evidence="12">
    <location>
        <position position="1"/>
    </location>
</feature>